<gene>
    <name evidence="1" type="ordered locus">Aasi_0167</name>
</gene>
<keyword evidence="2" id="KW-1185">Reference proteome</keyword>
<dbReference type="EMBL" id="CP001102">
    <property type="protein sequence ID" value="ACE05612.1"/>
    <property type="molecule type" value="Genomic_DNA"/>
</dbReference>
<dbReference type="HOGENOM" id="CLU_822951_0_0_10"/>
<proteinExistence type="predicted"/>
<dbReference type="AlphaFoldDB" id="B3EUJ3"/>
<organism evidence="1 2">
    <name type="scientific">Amoebophilus asiaticus (strain 5a2)</name>
    <dbReference type="NCBI Taxonomy" id="452471"/>
    <lineage>
        <taxon>Bacteria</taxon>
        <taxon>Pseudomonadati</taxon>
        <taxon>Bacteroidota</taxon>
        <taxon>Cytophagia</taxon>
        <taxon>Cytophagales</taxon>
        <taxon>Amoebophilaceae</taxon>
        <taxon>Candidatus Amoebophilus</taxon>
    </lineage>
</organism>
<dbReference type="KEGG" id="aas:Aasi_0167"/>
<dbReference type="SUPFAM" id="SSF69304">
    <property type="entry name" value="Tricorn protease N-terminal domain"/>
    <property type="match status" value="1"/>
</dbReference>
<name>B3EUJ3_AMOA5</name>
<evidence type="ECO:0000313" key="1">
    <source>
        <dbReference type="EMBL" id="ACE05612.1"/>
    </source>
</evidence>
<dbReference type="RefSeq" id="WP_012472378.1">
    <property type="nucleotide sequence ID" value="NC_010830.1"/>
</dbReference>
<protein>
    <submittedName>
        <fullName evidence="1">Uncharacterized protein</fullName>
    </submittedName>
</protein>
<sequence>MRKLINITIIFILSFTSANSTRVAKVCGYLDDVSPNERWILYRTPHDCMEDEASEGNLSVMDVETNKVITIATDVTIEDPISLFVDNSTIARPTQGKVVCYNIEQKEVTKDLFIFGEELEFLEFSLNQAKTHAALLLKDAQGGEMFLQVINLADFEKHEIIHKLPCFEQCSDAVTGPICWYGNHIVYSLQNQLYDYQIGELQSLLISENVYDYALNGDELVFIEWDKVYTYKFKKFLFSSVGIEDFTLQPPIEMRDVKFIELNMASIGHVYQASLNINQEKFYMIEKDGKLTTQANPILYKTSRLSIQKELTTSISSYDRVTRVIDRAQLIIEKLGN</sequence>
<evidence type="ECO:0000313" key="2">
    <source>
        <dbReference type="Proteomes" id="UP000001227"/>
    </source>
</evidence>
<dbReference type="STRING" id="452471.Aasi_0167"/>
<dbReference type="Proteomes" id="UP000001227">
    <property type="component" value="Chromosome"/>
</dbReference>
<accession>B3EUJ3</accession>
<reference evidence="1 2" key="1">
    <citation type="journal article" date="2010" name="J. Bacteriol.">
        <title>The genome of the amoeba symbiont 'Candidatus Amoebophilus asiaticus' reveals common mechanisms for host cell interaction among amoeba-associated bacteria.</title>
        <authorList>
            <person name="Schmitz-Esser S."/>
            <person name="Tischler P."/>
            <person name="Arnold R."/>
            <person name="Montanaro J."/>
            <person name="Wagner M."/>
            <person name="Rattei T."/>
            <person name="Horn M."/>
        </authorList>
    </citation>
    <scope>NUCLEOTIDE SEQUENCE [LARGE SCALE GENOMIC DNA]</scope>
    <source>
        <strain evidence="1 2">5a2</strain>
    </source>
</reference>